<dbReference type="SUPFAM" id="SSF54909">
    <property type="entry name" value="Dimeric alpha+beta barrel"/>
    <property type="match status" value="1"/>
</dbReference>
<evidence type="ECO:0000313" key="2">
    <source>
        <dbReference type="EMBL" id="EMA56481.1"/>
    </source>
</evidence>
<accession>M0NF69</accession>
<sequence>MIVSIHHYELAESATDQEFHDAIREAERQGLFDLPGLVEYQFLRGIKGTRKDGYTALWMYESRQAWQALWGPSEDPVSQEEYPDKWKQWEEELLAPLIPGNPDNIDHTSYETIDSSDD</sequence>
<gene>
    <name evidence="2" type="ORF">C451_02113</name>
</gene>
<keyword evidence="3" id="KW-1185">Reference proteome</keyword>
<name>M0NF69_9EURY</name>
<dbReference type="AlphaFoldDB" id="M0NF69"/>
<dbReference type="InterPro" id="IPR011008">
    <property type="entry name" value="Dimeric_a/b-barrel"/>
</dbReference>
<organism evidence="2 3">
    <name type="scientific">Halococcus thailandensis JCM 13552</name>
    <dbReference type="NCBI Taxonomy" id="1227457"/>
    <lineage>
        <taxon>Archaea</taxon>
        <taxon>Methanobacteriati</taxon>
        <taxon>Methanobacteriota</taxon>
        <taxon>Stenosarchaea group</taxon>
        <taxon>Halobacteria</taxon>
        <taxon>Halobacteriales</taxon>
        <taxon>Halococcaceae</taxon>
        <taxon>Halococcus</taxon>
    </lineage>
</organism>
<proteinExistence type="predicted"/>
<dbReference type="PATRIC" id="fig|1227457.3.peg.377"/>
<dbReference type="OrthoDB" id="275107at2157"/>
<dbReference type="Proteomes" id="UP000011680">
    <property type="component" value="Unassembled WGS sequence"/>
</dbReference>
<evidence type="ECO:0000313" key="3">
    <source>
        <dbReference type="Proteomes" id="UP000011680"/>
    </source>
</evidence>
<protein>
    <recommendedName>
        <fullName evidence="4">ABM domain-containing protein</fullName>
    </recommendedName>
</protein>
<reference evidence="2 3" key="1">
    <citation type="journal article" date="2014" name="PLoS Genet.">
        <title>Phylogenetically driven sequencing of extremely halophilic archaea reveals strategies for static and dynamic osmo-response.</title>
        <authorList>
            <person name="Becker E.A."/>
            <person name="Seitzer P.M."/>
            <person name="Tritt A."/>
            <person name="Larsen D."/>
            <person name="Krusor M."/>
            <person name="Yao A.I."/>
            <person name="Wu D."/>
            <person name="Madern D."/>
            <person name="Eisen J.A."/>
            <person name="Darling A.E."/>
            <person name="Facciotti M.T."/>
        </authorList>
    </citation>
    <scope>NUCLEOTIDE SEQUENCE [LARGE SCALE GENOMIC DNA]</scope>
    <source>
        <strain evidence="2 3">JCM 13552</strain>
    </source>
</reference>
<dbReference type="RefSeq" id="WP_007737106.1">
    <property type="nucleotide sequence ID" value="NZ_AOMF01000037.1"/>
</dbReference>
<evidence type="ECO:0000256" key="1">
    <source>
        <dbReference type="SAM" id="MobiDB-lite"/>
    </source>
</evidence>
<evidence type="ECO:0008006" key="4">
    <source>
        <dbReference type="Google" id="ProtNLM"/>
    </source>
</evidence>
<dbReference type="EMBL" id="AOMF01000037">
    <property type="protein sequence ID" value="EMA56481.1"/>
    <property type="molecule type" value="Genomic_DNA"/>
</dbReference>
<comment type="caution">
    <text evidence="2">The sequence shown here is derived from an EMBL/GenBank/DDBJ whole genome shotgun (WGS) entry which is preliminary data.</text>
</comment>
<feature type="region of interest" description="Disordered" evidence="1">
    <location>
        <begin position="97"/>
        <end position="118"/>
    </location>
</feature>